<evidence type="ECO:0000313" key="11">
    <source>
        <dbReference type="Proteomes" id="UP001296873"/>
    </source>
</evidence>
<comment type="catalytic activity">
    <reaction evidence="8 9">
        <text>a 2,3-saturated acyl-[ACP] + NAD(+) = a (2E)-enoyl-[ACP] + NADH + H(+)</text>
        <dbReference type="Rhea" id="RHEA:10240"/>
        <dbReference type="Rhea" id="RHEA-COMP:9925"/>
        <dbReference type="Rhea" id="RHEA-COMP:9926"/>
        <dbReference type="ChEBI" id="CHEBI:15378"/>
        <dbReference type="ChEBI" id="CHEBI:57540"/>
        <dbReference type="ChEBI" id="CHEBI:57945"/>
        <dbReference type="ChEBI" id="CHEBI:78784"/>
        <dbReference type="ChEBI" id="CHEBI:78785"/>
        <dbReference type="EC" id="1.3.1.9"/>
    </reaction>
</comment>
<evidence type="ECO:0000256" key="4">
    <source>
        <dbReference type="ARBA" id="ARBA00022832"/>
    </source>
</evidence>
<comment type="similarity">
    <text evidence="2 9">Belongs to the short-chain dehydrogenases/reductases (SDR) family. FabI subfamily.</text>
</comment>
<dbReference type="PANTHER" id="PTHR43159">
    <property type="entry name" value="ENOYL-[ACYL-CARRIER-PROTEIN] REDUCTASE"/>
    <property type="match status" value="1"/>
</dbReference>
<dbReference type="EMBL" id="NRRL01000019">
    <property type="protein sequence ID" value="MBK1668235.1"/>
    <property type="molecule type" value="Genomic_DNA"/>
</dbReference>
<comment type="pathway">
    <text evidence="1">Lipid metabolism; fatty acid biosynthesis.</text>
</comment>
<evidence type="ECO:0000256" key="8">
    <source>
        <dbReference type="ARBA" id="ARBA00048572"/>
    </source>
</evidence>
<organism evidence="10 11">
    <name type="scientific">Rhodovibrio sodomensis</name>
    <dbReference type="NCBI Taxonomy" id="1088"/>
    <lineage>
        <taxon>Bacteria</taxon>
        <taxon>Pseudomonadati</taxon>
        <taxon>Pseudomonadota</taxon>
        <taxon>Alphaproteobacteria</taxon>
        <taxon>Rhodospirillales</taxon>
        <taxon>Rhodovibrionaceae</taxon>
        <taxon>Rhodovibrio</taxon>
    </lineage>
</organism>
<keyword evidence="9" id="KW-0520">NAD</keyword>
<dbReference type="InterPro" id="IPR036291">
    <property type="entry name" value="NAD(P)-bd_dom_sf"/>
</dbReference>
<evidence type="ECO:0000256" key="9">
    <source>
        <dbReference type="PIRNR" id="PIRNR000094"/>
    </source>
</evidence>
<accession>A0ABS1DCV0</accession>
<dbReference type="SUPFAM" id="SSF51735">
    <property type="entry name" value="NAD(P)-binding Rossmann-fold domains"/>
    <property type="match status" value="1"/>
</dbReference>
<keyword evidence="3 9" id="KW-0444">Lipid biosynthesis</keyword>
<keyword evidence="5 9" id="KW-0560">Oxidoreductase</keyword>
<comment type="caution">
    <text evidence="10">The sequence shown here is derived from an EMBL/GenBank/DDBJ whole genome shotgun (WGS) entry which is preliminary data.</text>
</comment>
<dbReference type="Gene3D" id="3.40.50.720">
    <property type="entry name" value="NAD(P)-binding Rossmann-like Domain"/>
    <property type="match status" value="1"/>
</dbReference>
<protein>
    <recommendedName>
        <fullName evidence="9">Enoyl-[acyl-carrier-protein] reductase [NADH]</fullName>
        <ecNumber evidence="9">1.3.1.9</ecNumber>
    </recommendedName>
</protein>
<evidence type="ECO:0000256" key="3">
    <source>
        <dbReference type="ARBA" id="ARBA00022516"/>
    </source>
</evidence>
<evidence type="ECO:0000313" key="10">
    <source>
        <dbReference type="EMBL" id="MBK1668235.1"/>
    </source>
</evidence>
<gene>
    <name evidence="10" type="ORF">CKO28_09320</name>
</gene>
<keyword evidence="6" id="KW-0443">Lipid metabolism</keyword>
<evidence type="ECO:0000256" key="7">
    <source>
        <dbReference type="ARBA" id="ARBA00023160"/>
    </source>
</evidence>
<dbReference type="CDD" id="cd05372">
    <property type="entry name" value="ENR_SDR"/>
    <property type="match status" value="1"/>
</dbReference>
<evidence type="ECO:0000256" key="6">
    <source>
        <dbReference type="ARBA" id="ARBA00023098"/>
    </source>
</evidence>
<evidence type="ECO:0000256" key="5">
    <source>
        <dbReference type="ARBA" id="ARBA00023002"/>
    </source>
</evidence>
<keyword evidence="11" id="KW-1185">Reference proteome</keyword>
<dbReference type="Proteomes" id="UP001296873">
    <property type="component" value="Unassembled WGS sequence"/>
</dbReference>
<dbReference type="PROSITE" id="PS51257">
    <property type="entry name" value="PROKAR_LIPOPROTEIN"/>
    <property type="match status" value="1"/>
</dbReference>
<name>A0ABS1DCV0_9PROT</name>
<dbReference type="Pfam" id="PF13561">
    <property type="entry name" value="adh_short_C2"/>
    <property type="match status" value="1"/>
</dbReference>
<keyword evidence="4" id="KW-0276">Fatty acid metabolism</keyword>
<reference evidence="10 11" key="1">
    <citation type="journal article" date="2020" name="Microorganisms">
        <title>Osmotic Adaptation and Compatible Solute Biosynthesis of Phototrophic Bacteria as Revealed from Genome Analyses.</title>
        <authorList>
            <person name="Imhoff J.F."/>
            <person name="Rahn T."/>
            <person name="Kunzel S."/>
            <person name="Keller A."/>
            <person name="Neulinger S.C."/>
        </authorList>
    </citation>
    <scope>NUCLEOTIDE SEQUENCE [LARGE SCALE GENOMIC DNA]</scope>
    <source>
        <strain evidence="10 11">DSM 9895</strain>
    </source>
</reference>
<dbReference type="PANTHER" id="PTHR43159:SF2">
    <property type="entry name" value="ENOYL-[ACYL-CARRIER-PROTEIN] REDUCTASE [NADH], CHLOROPLASTIC"/>
    <property type="match status" value="1"/>
</dbReference>
<proteinExistence type="inferred from homology"/>
<keyword evidence="7 9" id="KW-0275">Fatty acid biosynthesis</keyword>
<dbReference type="InterPro" id="IPR014358">
    <property type="entry name" value="Enoyl-ACP_Rdtase_NADH"/>
</dbReference>
<dbReference type="PIRSF" id="PIRSF000094">
    <property type="entry name" value="Enoyl-ACP_rdct"/>
    <property type="match status" value="1"/>
</dbReference>
<evidence type="ECO:0000256" key="1">
    <source>
        <dbReference type="ARBA" id="ARBA00005194"/>
    </source>
</evidence>
<sequence length="253" mass="27462">MDLTGKRGLVIGIANQHSIATGCARAYRAAGAELAVTYLNEKARPHVEPIARDVGAQLFLPCDVRAEGELKGVFDTIRERWGQLDFVLHAIAFAPKEDLHARVTDCSRGGFAQAMDVSAHSFIRLAHYAEPLMTRGGSLQTVTFYGSERVVEEYNLMGPVKAALESSVRYLAAELGPKGIRVNALSPGPLKTRAASGIDRFDEMLERARQRAPEHQLATIDDVGALSAFLASDRARAMTGNVEYVDAGVHVME</sequence>
<dbReference type="InterPro" id="IPR002347">
    <property type="entry name" value="SDR_fam"/>
</dbReference>
<dbReference type="EC" id="1.3.1.9" evidence="9"/>
<dbReference type="NCBIfam" id="NF005717">
    <property type="entry name" value="PRK07533.1"/>
    <property type="match status" value="1"/>
</dbReference>
<evidence type="ECO:0000256" key="2">
    <source>
        <dbReference type="ARBA" id="ARBA00009233"/>
    </source>
</evidence>